<protein>
    <submittedName>
        <fullName evidence="1">Uncharacterized protein</fullName>
    </submittedName>
</protein>
<keyword evidence="2" id="KW-1185">Reference proteome</keyword>
<comment type="caution">
    <text evidence="1">The sequence shown here is derived from an EMBL/GenBank/DDBJ whole genome shotgun (WGS) entry which is preliminary data.</text>
</comment>
<dbReference type="AlphaFoldDB" id="A0AAU9VD62"/>
<name>A0AAU9VD62_EUPED</name>
<proteinExistence type="predicted"/>
<gene>
    <name evidence="1" type="ORF">EEDITHA_LOCUS21320</name>
</gene>
<evidence type="ECO:0000313" key="1">
    <source>
        <dbReference type="EMBL" id="CAH2107271.1"/>
    </source>
</evidence>
<organism evidence="1 2">
    <name type="scientific">Euphydryas editha</name>
    <name type="common">Edith's checkerspot</name>
    <dbReference type="NCBI Taxonomy" id="104508"/>
    <lineage>
        <taxon>Eukaryota</taxon>
        <taxon>Metazoa</taxon>
        <taxon>Ecdysozoa</taxon>
        <taxon>Arthropoda</taxon>
        <taxon>Hexapoda</taxon>
        <taxon>Insecta</taxon>
        <taxon>Pterygota</taxon>
        <taxon>Neoptera</taxon>
        <taxon>Endopterygota</taxon>
        <taxon>Lepidoptera</taxon>
        <taxon>Glossata</taxon>
        <taxon>Ditrysia</taxon>
        <taxon>Papilionoidea</taxon>
        <taxon>Nymphalidae</taxon>
        <taxon>Nymphalinae</taxon>
        <taxon>Euphydryas</taxon>
    </lineage>
</organism>
<evidence type="ECO:0000313" key="2">
    <source>
        <dbReference type="Proteomes" id="UP001153954"/>
    </source>
</evidence>
<sequence>MCFFKWYGAPTRLTSLNQYRYQLFMRSVVKIKPDFSSLPPTNENAAKQHSRRTYHQVQLWLGNELPS</sequence>
<reference evidence="1" key="1">
    <citation type="submission" date="2022-03" db="EMBL/GenBank/DDBJ databases">
        <authorList>
            <person name="Tunstrom K."/>
        </authorList>
    </citation>
    <scope>NUCLEOTIDE SEQUENCE</scope>
</reference>
<dbReference type="Proteomes" id="UP001153954">
    <property type="component" value="Unassembled WGS sequence"/>
</dbReference>
<accession>A0AAU9VD62</accession>
<dbReference type="EMBL" id="CAKOGL010000030">
    <property type="protein sequence ID" value="CAH2107271.1"/>
    <property type="molecule type" value="Genomic_DNA"/>
</dbReference>